<evidence type="ECO:0000256" key="10">
    <source>
        <dbReference type="ARBA" id="ARBA00022989"/>
    </source>
</evidence>
<evidence type="ECO:0000256" key="5">
    <source>
        <dbReference type="ARBA" id="ARBA00022679"/>
    </source>
</evidence>
<evidence type="ECO:0000259" key="14">
    <source>
        <dbReference type="PROSITE" id="PS50885"/>
    </source>
</evidence>
<evidence type="ECO:0000256" key="11">
    <source>
        <dbReference type="ARBA" id="ARBA00023012"/>
    </source>
</evidence>
<evidence type="ECO:0000256" key="8">
    <source>
        <dbReference type="ARBA" id="ARBA00022777"/>
    </source>
</evidence>
<dbReference type="Pfam" id="PF02518">
    <property type="entry name" value="HATPase_c"/>
    <property type="match status" value="1"/>
</dbReference>
<dbReference type="Pfam" id="PF00512">
    <property type="entry name" value="HisKA"/>
    <property type="match status" value="1"/>
</dbReference>
<dbReference type="PROSITE" id="PS50109">
    <property type="entry name" value="HIS_KIN"/>
    <property type="match status" value="1"/>
</dbReference>
<dbReference type="PANTHER" id="PTHR45436">
    <property type="entry name" value="SENSOR HISTIDINE KINASE YKOH"/>
    <property type="match status" value="1"/>
</dbReference>
<evidence type="ECO:0000256" key="4">
    <source>
        <dbReference type="ARBA" id="ARBA00022553"/>
    </source>
</evidence>
<name>A0A7T2YU12_9BURK</name>
<dbReference type="InterPro" id="IPR005467">
    <property type="entry name" value="His_kinase_dom"/>
</dbReference>
<dbReference type="Gene3D" id="3.30.565.10">
    <property type="entry name" value="Histidine kinase-like ATPase, C-terminal domain"/>
    <property type="match status" value="1"/>
</dbReference>
<dbReference type="GO" id="GO:0005524">
    <property type="term" value="F:ATP binding"/>
    <property type="evidence" value="ECO:0007669"/>
    <property type="project" value="UniProtKB-KW"/>
</dbReference>
<evidence type="ECO:0000256" key="12">
    <source>
        <dbReference type="ARBA" id="ARBA00023136"/>
    </source>
</evidence>
<feature type="domain" description="Histidine kinase" evidence="13">
    <location>
        <begin position="243"/>
        <end position="500"/>
    </location>
</feature>
<dbReference type="GO" id="GO:0000155">
    <property type="term" value="F:phosphorelay sensor kinase activity"/>
    <property type="evidence" value="ECO:0007669"/>
    <property type="project" value="InterPro"/>
</dbReference>
<evidence type="ECO:0000256" key="3">
    <source>
        <dbReference type="ARBA" id="ARBA00012438"/>
    </source>
</evidence>
<dbReference type="CDD" id="cd00082">
    <property type="entry name" value="HisKA"/>
    <property type="match status" value="1"/>
</dbReference>
<dbReference type="PROSITE" id="PS50885">
    <property type="entry name" value="HAMP"/>
    <property type="match status" value="1"/>
</dbReference>
<dbReference type="InterPro" id="IPR050428">
    <property type="entry name" value="TCS_sensor_his_kinase"/>
</dbReference>
<accession>A0A7T2YU12</accession>
<keyword evidence="12" id="KW-0472">Membrane</keyword>
<dbReference type="InterPro" id="IPR003661">
    <property type="entry name" value="HisK_dim/P_dom"/>
</dbReference>
<keyword evidence="4" id="KW-0597">Phosphoprotein</keyword>
<evidence type="ECO:0000256" key="6">
    <source>
        <dbReference type="ARBA" id="ARBA00022692"/>
    </source>
</evidence>
<keyword evidence="6" id="KW-0812">Transmembrane</keyword>
<dbReference type="InterPro" id="IPR036890">
    <property type="entry name" value="HATPase_C_sf"/>
</dbReference>
<dbReference type="PANTHER" id="PTHR45436:SF14">
    <property type="entry name" value="SENSOR PROTEIN QSEC"/>
    <property type="match status" value="1"/>
</dbReference>
<keyword evidence="9" id="KW-0067">ATP-binding</keyword>
<evidence type="ECO:0000259" key="13">
    <source>
        <dbReference type="PROSITE" id="PS50109"/>
    </source>
</evidence>
<dbReference type="InterPro" id="IPR036097">
    <property type="entry name" value="HisK_dim/P_sf"/>
</dbReference>
<comment type="catalytic activity">
    <reaction evidence="1">
        <text>ATP + protein L-histidine = ADP + protein N-phospho-L-histidine.</text>
        <dbReference type="EC" id="2.7.13.3"/>
    </reaction>
</comment>
<keyword evidence="5" id="KW-0808">Transferase</keyword>
<protein>
    <recommendedName>
        <fullName evidence="3">histidine kinase</fullName>
        <ecNumber evidence="3">2.7.13.3</ecNumber>
    </recommendedName>
</protein>
<evidence type="ECO:0000313" key="15">
    <source>
        <dbReference type="EMBL" id="QPS82108.1"/>
    </source>
</evidence>
<dbReference type="RefSeq" id="WP_016451608.1">
    <property type="nucleotide sequence ID" value="NZ_CP065748.1"/>
</dbReference>
<dbReference type="InterPro" id="IPR003594">
    <property type="entry name" value="HATPase_dom"/>
</dbReference>
<dbReference type="AlphaFoldDB" id="A0A7T2YU12"/>
<keyword evidence="11" id="KW-0902">Two-component regulatory system</keyword>
<keyword evidence="16" id="KW-1185">Reference proteome</keyword>
<proteinExistence type="predicted"/>
<dbReference type="SUPFAM" id="SSF47384">
    <property type="entry name" value="Homodimeric domain of signal transducing histidine kinase"/>
    <property type="match status" value="1"/>
</dbReference>
<evidence type="ECO:0000256" key="9">
    <source>
        <dbReference type="ARBA" id="ARBA00022840"/>
    </source>
</evidence>
<reference evidence="15 16" key="1">
    <citation type="submission" date="2020-12" db="EMBL/GenBank/DDBJ databases">
        <title>FDA dAtabase for Regulatory Grade micrObial Sequences (FDA-ARGOS): Supporting development and validation of Infectious Disease Dx tests.</title>
        <authorList>
            <person name="Sproer C."/>
            <person name="Gronow S."/>
            <person name="Severitt S."/>
            <person name="Schroder I."/>
            <person name="Tallon L."/>
            <person name="Sadzewicz L."/>
            <person name="Zhao X."/>
            <person name="Boylan J."/>
            <person name="Ott S."/>
            <person name="Bowen H."/>
            <person name="Vavikolanu K."/>
            <person name="Mehta A."/>
            <person name="Aluvathingal J."/>
            <person name="Nadendla S."/>
            <person name="Lowell S."/>
            <person name="Myers T."/>
            <person name="Yan Y."/>
            <person name="Sichtig H."/>
        </authorList>
    </citation>
    <scope>NUCLEOTIDE SEQUENCE [LARGE SCALE GENOMIC DNA]</scope>
    <source>
        <strain evidence="15 16">FDAARGOS_890</strain>
    </source>
</reference>
<dbReference type="SMART" id="SM00388">
    <property type="entry name" value="HisKA"/>
    <property type="match status" value="1"/>
</dbReference>
<keyword evidence="10" id="KW-1133">Transmembrane helix</keyword>
<dbReference type="EMBL" id="CP065748">
    <property type="protein sequence ID" value="QPS82108.1"/>
    <property type="molecule type" value="Genomic_DNA"/>
</dbReference>
<keyword evidence="7" id="KW-0547">Nucleotide-binding</keyword>
<evidence type="ECO:0000256" key="7">
    <source>
        <dbReference type="ARBA" id="ARBA00022741"/>
    </source>
</evidence>
<dbReference type="SUPFAM" id="SSF55874">
    <property type="entry name" value="ATPase domain of HSP90 chaperone/DNA topoisomerase II/histidine kinase"/>
    <property type="match status" value="1"/>
</dbReference>
<keyword evidence="8 15" id="KW-0418">Kinase</keyword>
<evidence type="ECO:0000313" key="16">
    <source>
        <dbReference type="Proteomes" id="UP000595064"/>
    </source>
</evidence>
<evidence type="ECO:0000256" key="2">
    <source>
        <dbReference type="ARBA" id="ARBA00004141"/>
    </source>
</evidence>
<dbReference type="Gene3D" id="1.10.287.130">
    <property type="match status" value="1"/>
</dbReference>
<sequence>MMRSLRVRLLACLCLALCTLWGGVAAWMFSDMRNELRTVLDDRLIASARMVAGIVHQFRPARELPQDWSPMLNVIARDGVACEVSLVRGEVQPVRPESALPQVLAKTEGSPVFPQSMPLGFSTIIKGGKPWRTYVLEDHGVRIATADRIDVREGLIHGFAYTIVLPFVLALLASMGLMWWAVTQGLRPLEALRRELARRPPGDDSPVAQGLQTRELAPLVGTLNQLLHRVRAAIDRERRWSDDAAHELRTPLTAIKTHVQVAQMALAAPGMPAGLLAAPPGSMARDSLAQAGEGVEHLQHTLEQLLLLARLEQHEPGAANALACGDAPADALQALDKAWQLAVNAVSAGAPAPAQRQWLDTHQQPGNGAWPLAISEPLLVSALRNLLENALRHAPQHPVELAVRPIGAMPGKTQQPGTGYVEFTVADHGPGLSAEECEEATRRFWRKRPQEHGSGLGLPIVQRIAECAGGCLLLQPRSLWRPEEGQASGLVARLYLPLADGPGPQAPAAGPLAPAH</sequence>
<organism evidence="15 16">
    <name type="scientific">Delftia lacustris</name>
    <dbReference type="NCBI Taxonomy" id="558537"/>
    <lineage>
        <taxon>Bacteria</taxon>
        <taxon>Pseudomonadati</taxon>
        <taxon>Pseudomonadota</taxon>
        <taxon>Betaproteobacteria</taxon>
        <taxon>Burkholderiales</taxon>
        <taxon>Comamonadaceae</taxon>
        <taxon>Delftia</taxon>
    </lineage>
</organism>
<dbReference type="KEGG" id="dla:I6G47_03195"/>
<feature type="domain" description="HAMP" evidence="14">
    <location>
        <begin position="183"/>
        <end position="235"/>
    </location>
</feature>
<evidence type="ECO:0000256" key="1">
    <source>
        <dbReference type="ARBA" id="ARBA00000085"/>
    </source>
</evidence>
<dbReference type="GO" id="GO:0005886">
    <property type="term" value="C:plasma membrane"/>
    <property type="evidence" value="ECO:0007669"/>
    <property type="project" value="TreeGrafter"/>
</dbReference>
<dbReference type="Proteomes" id="UP000595064">
    <property type="component" value="Chromosome"/>
</dbReference>
<comment type="subcellular location">
    <subcellularLocation>
        <location evidence="2">Membrane</location>
        <topology evidence="2">Multi-pass membrane protein</topology>
    </subcellularLocation>
</comment>
<dbReference type="PRINTS" id="PR00344">
    <property type="entry name" value="BCTRLSENSOR"/>
</dbReference>
<dbReference type="InterPro" id="IPR003660">
    <property type="entry name" value="HAMP_dom"/>
</dbReference>
<dbReference type="InterPro" id="IPR004358">
    <property type="entry name" value="Sig_transdc_His_kin-like_C"/>
</dbReference>
<dbReference type="SMART" id="SM00387">
    <property type="entry name" value="HATPase_c"/>
    <property type="match status" value="1"/>
</dbReference>
<dbReference type="EC" id="2.7.13.3" evidence="3"/>
<gene>
    <name evidence="15" type="ORF">I6G47_03195</name>
</gene>